<sequence length="177" mass="19013">MRKRARRTDGLHPPVHDAYIHQLSLAHPDATLTQSLQGCNAAAGSSSRTPSPPVSSDSTRSGNCIWMPRPTLVTASVLSVCQSAREPPHEHPRIDSAAARQPAHSSDGSRSSTFVRVRCPFAPPPVRPTTRPRVLSPASAPVPTTRPAPNPDHPPALTLAQDTVDISFRAHLSRSLR</sequence>
<gene>
    <name evidence="2" type="ORF">L227DRAFT_194418</name>
</gene>
<protein>
    <submittedName>
        <fullName evidence="2">Uncharacterized protein</fullName>
    </submittedName>
</protein>
<evidence type="ECO:0000313" key="2">
    <source>
        <dbReference type="EMBL" id="RPD57999.1"/>
    </source>
</evidence>
<evidence type="ECO:0000313" key="3">
    <source>
        <dbReference type="Proteomes" id="UP000313359"/>
    </source>
</evidence>
<accession>A0A5C2S4W5</accession>
<feature type="compositionally biased region" description="Pro residues" evidence="1">
    <location>
        <begin position="144"/>
        <end position="154"/>
    </location>
</feature>
<reference evidence="2" key="1">
    <citation type="journal article" date="2018" name="Genome Biol. Evol.">
        <title>Genomics and development of Lentinus tigrinus, a white-rot wood-decaying mushroom with dimorphic fruiting bodies.</title>
        <authorList>
            <person name="Wu B."/>
            <person name="Xu Z."/>
            <person name="Knudson A."/>
            <person name="Carlson A."/>
            <person name="Chen N."/>
            <person name="Kovaka S."/>
            <person name="LaButti K."/>
            <person name="Lipzen A."/>
            <person name="Pennachio C."/>
            <person name="Riley R."/>
            <person name="Schakwitz W."/>
            <person name="Umezawa K."/>
            <person name="Ohm R.A."/>
            <person name="Grigoriev I.V."/>
            <person name="Nagy L.G."/>
            <person name="Gibbons J."/>
            <person name="Hibbett D."/>
        </authorList>
    </citation>
    <scope>NUCLEOTIDE SEQUENCE [LARGE SCALE GENOMIC DNA]</scope>
    <source>
        <strain evidence="2">ALCF2SS1-6</strain>
    </source>
</reference>
<evidence type="ECO:0000256" key="1">
    <source>
        <dbReference type="SAM" id="MobiDB-lite"/>
    </source>
</evidence>
<organism evidence="2 3">
    <name type="scientific">Lentinus tigrinus ALCF2SS1-6</name>
    <dbReference type="NCBI Taxonomy" id="1328759"/>
    <lineage>
        <taxon>Eukaryota</taxon>
        <taxon>Fungi</taxon>
        <taxon>Dikarya</taxon>
        <taxon>Basidiomycota</taxon>
        <taxon>Agaricomycotina</taxon>
        <taxon>Agaricomycetes</taxon>
        <taxon>Polyporales</taxon>
        <taxon>Polyporaceae</taxon>
        <taxon>Lentinus</taxon>
    </lineage>
</organism>
<feature type="region of interest" description="Disordered" evidence="1">
    <location>
        <begin position="38"/>
        <end position="65"/>
    </location>
</feature>
<feature type="compositionally biased region" description="Low complexity" evidence="1">
    <location>
        <begin position="45"/>
        <end position="61"/>
    </location>
</feature>
<dbReference type="AlphaFoldDB" id="A0A5C2S4W5"/>
<name>A0A5C2S4W5_9APHY</name>
<keyword evidence="3" id="KW-1185">Reference proteome</keyword>
<proteinExistence type="predicted"/>
<dbReference type="EMBL" id="ML122277">
    <property type="protein sequence ID" value="RPD57999.1"/>
    <property type="molecule type" value="Genomic_DNA"/>
</dbReference>
<dbReference type="Proteomes" id="UP000313359">
    <property type="component" value="Unassembled WGS sequence"/>
</dbReference>
<feature type="compositionally biased region" description="Polar residues" evidence="1">
    <location>
        <begin position="103"/>
        <end position="113"/>
    </location>
</feature>
<feature type="region of interest" description="Disordered" evidence="1">
    <location>
        <begin position="83"/>
        <end position="161"/>
    </location>
</feature>